<protein>
    <submittedName>
        <fullName evidence="1">Uncharacterized protein</fullName>
    </submittedName>
</protein>
<dbReference type="EMBL" id="GBRH01165024">
    <property type="protein sequence ID" value="JAE32872.1"/>
    <property type="molecule type" value="Transcribed_RNA"/>
</dbReference>
<proteinExistence type="predicted"/>
<organism evidence="1">
    <name type="scientific">Arundo donax</name>
    <name type="common">Giant reed</name>
    <name type="synonym">Donax arundinaceus</name>
    <dbReference type="NCBI Taxonomy" id="35708"/>
    <lineage>
        <taxon>Eukaryota</taxon>
        <taxon>Viridiplantae</taxon>
        <taxon>Streptophyta</taxon>
        <taxon>Embryophyta</taxon>
        <taxon>Tracheophyta</taxon>
        <taxon>Spermatophyta</taxon>
        <taxon>Magnoliopsida</taxon>
        <taxon>Liliopsida</taxon>
        <taxon>Poales</taxon>
        <taxon>Poaceae</taxon>
        <taxon>PACMAD clade</taxon>
        <taxon>Arundinoideae</taxon>
        <taxon>Arundineae</taxon>
        <taxon>Arundo</taxon>
    </lineage>
</organism>
<sequence>MLHFYSYQTHKSRHTCMWNMKLRHVFSFPVLGPLHDHHGAVRVVGAVVAHAPKNSPLPCSVAMAAHNQHLGVVPVHRLTDHAPRVPFEHLVAHIDHLRRREGARGHRLWHRLVHVLILQDDQPCSSGIIECVINDLGAELLGLVDDPGGGALEVDLHLGQQLGRADAGDADDGGRGGLGGEHDEVVLLRLAGAEEVLQRPLQRVVAVVAVVDAHHHHPLPRSSSFCRRRRRHVPFLNATKIDVPTSFSCWNNGACQSGKRVLVVDDKSGELVAMDGWLFV</sequence>
<dbReference type="AlphaFoldDB" id="A0A0A9H7Z8"/>
<evidence type="ECO:0000313" key="1">
    <source>
        <dbReference type="EMBL" id="JAE32872.1"/>
    </source>
</evidence>
<reference evidence="1" key="2">
    <citation type="journal article" date="2015" name="Data Brief">
        <title>Shoot transcriptome of the giant reed, Arundo donax.</title>
        <authorList>
            <person name="Barrero R.A."/>
            <person name="Guerrero F.D."/>
            <person name="Moolhuijzen P."/>
            <person name="Goolsby J.A."/>
            <person name="Tidwell J."/>
            <person name="Bellgard S.E."/>
            <person name="Bellgard M.I."/>
        </authorList>
    </citation>
    <scope>NUCLEOTIDE SEQUENCE</scope>
    <source>
        <tissue evidence="1">Shoot tissue taken approximately 20 cm above the soil surface</tissue>
    </source>
</reference>
<reference evidence="1" key="1">
    <citation type="submission" date="2014-09" db="EMBL/GenBank/DDBJ databases">
        <authorList>
            <person name="Magalhaes I.L.F."/>
            <person name="Oliveira U."/>
            <person name="Santos F.R."/>
            <person name="Vidigal T.H.D.A."/>
            <person name="Brescovit A.D."/>
            <person name="Santos A.J."/>
        </authorList>
    </citation>
    <scope>NUCLEOTIDE SEQUENCE</scope>
    <source>
        <tissue evidence="1">Shoot tissue taken approximately 20 cm above the soil surface</tissue>
    </source>
</reference>
<accession>A0A0A9H7Z8</accession>
<name>A0A0A9H7Z8_ARUDO</name>